<reference evidence="2" key="1">
    <citation type="submission" date="2021-02" db="EMBL/GenBank/DDBJ databases">
        <title>Genome sequence Cadophora malorum strain M34.</title>
        <authorList>
            <person name="Stefanovic E."/>
            <person name="Vu D."/>
            <person name="Scully C."/>
            <person name="Dijksterhuis J."/>
            <person name="Roader J."/>
            <person name="Houbraken J."/>
        </authorList>
    </citation>
    <scope>NUCLEOTIDE SEQUENCE</scope>
    <source>
        <strain evidence="2">M34</strain>
    </source>
</reference>
<organism evidence="2 3">
    <name type="scientific">Cadophora malorum</name>
    <dbReference type="NCBI Taxonomy" id="108018"/>
    <lineage>
        <taxon>Eukaryota</taxon>
        <taxon>Fungi</taxon>
        <taxon>Dikarya</taxon>
        <taxon>Ascomycota</taxon>
        <taxon>Pezizomycotina</taxon>
        <taxon>Leotiomycetes</taxon>
        <taxon>Helotiales</taxon>
        <taxon>Ploettnerulaceae</taxon>
        <taxon>Cadophora</taxon>
    </lineage>
</organism>
<evidence type="ECO:0008006" key="4">
    <source>
        <dbReference type="Google" id="ProtNLM"/>
    </source>
</evidence>
<dbReference type="OrthoDB" id="4158087at2759"/>
<sequence length="512" mass="57428">MDASSRGQAGTRDVSEDLHNAPDGLLAPKRNAKPPRPQPMVLSFVNYQAGENTQIAESRRAVKSHVTKAWHREKRLAETTKHARAQQRSETDSGMIEGVQMMESDHGREVVLPPPSMALPYLEGLIPYSYFTGGGPVLYLKPSKWPFSRPFSMAGASSVETFGNSVFPRQSIWMPNADIPDKLSMKGPLLGGDVLSWISHTPECFKYRVDTISWIQQQLKSPTASTSDATIGAIMTLTMWENGDGSSFDLSHHMDGLENIVRLKGGISTLQQQKMLTKLVMFDYIIAISCARQPRFRPSIPPQPYNPASESGHDGIFAGSPVNGTGDFCQVECNWRREDTIFILRTMWELTTRALDPSLPRIDQQGIERQPKTLFSVSGVRSLPKAASGGQKSIRIREVVQVFETLHHTALIYERAVTSPHLPFKSPTNYPDLSSLYQSLNTSSPDPFWLRHPGILLWVLLVGCAVSVKREERSYFMMFLARVGIFTEQRWWFESQSAILRFIEVQRLTGES</sequence>
<evidence type="ECO:0000313" key="3">
    <source>
        <dbReference type="Proteomes" id="UP000664132"/>
    </source>
</evidence>
<feature type="region of interest" description="Disordered" evidence="1">
    <location>
        <begin position="1"/>
        <end position="38"/>
    </location>
</feature>
<dbReference type="EMBL" id="JAFJYH010000171">
    <property type="protein sequence ID" value="KAG4416908.1"/>
    <property type="molecule type" value="Genomic_DNA"/>
</dbReference>
<comment type="caution">
    <text evidence="2">The sequence shown here is derived from an EMBL/GenBank/DDBJ whole genome shotgun (WGS) entry which is preliminary data.</text>
</comment>
<dbReference type="PANTHER" id="PTHR37540:SF5">
    <property type="entry name" value="TRANSCRIPTION FACTOR DOMAIN-CONTAINING PROTEIN"/>
    <property type="match status" value="1"/>
</dbReference>
<dbReference type="PANTHER" id="PTHR37540">
    <property type="entry name" value="TRANSCRIPTION FACTOR (ACR-2), PUTATIVE-RELATED-RELATED"/>
    <property type="match status" value="1"/>
</dbReference>
<dbReference type="AlphaFoldDB" id="A0A8H7W944"/>
<evidence type="ECO:0000256" key="1">
    <source>
        <dbReference type="SAM" id="MobiDB-lite"/>
    </source>
</evidence>
<evidence type="ECO:0000313" key="2">
    <source>
        <dbReference type="EMBL" id="KAG4416908.1"/>
    </source>
</evidence>
<proteinExistence type="predicted"/>
<accession>A0A8H7W944</accession>
<keyword evidence="3" id="KW-1185">Reference proteome</keyword>
<protein>
    <recommendedName>
        <fullName evidence="4">Tachykinin family protein</fullName>
    </recommendedName>
</protein>
<gene>
    <name evidence="2" type="ORF">IFR04_009986</name>
</gene>
<dbReference type="Proteomes" id="UP000664132">
    <property type="component" value="Unassembled WGS sequence"/>
</dbReference>
<name>A0A8H7W944_9HELO</name>